<organism evidence="1">
    <name type="scientific">mine drainage metagenome</name>
    <dbReference type="NCBI Taxonomy" id="410659"/>
    <lineage>
        <taxon>unclassified sequences</taxon>
        <taxon>metagenomes</taxon>
        <taxon>ecological metagenomes</taxon>
    </lineage>
</organism>
<reference evidence="1" key="1">
    <citation type="submission" date="2009-10" db="EMBL/GenBank/DDBJ databases">
        <title>Diversity of trophic interactions inside an arsenic-rich microbial ecosystem.</title>
        <authorList>
            <person name="Bertin P.N."/>
            <person name="Heinrich-Salmeron A."/>
            <person name="Pelletier E."/>
            <person name="Goulhen-Chollet F."/>
            <person name="Arsene-Ploetze F."/>
            <person name="Gallien S."/>
            <person name="Calteau A."/>
            <person name="Vallenet D."/>
            <person name="Casiot C."/>
            <person name="Chane-Woon-Ming B."/>
            <person name="Giloteaux L."/>
            <person name="Barakat M."/>
            <person name="Bonnefoy V."/>
            <person name="Bruneel O."/>
            <person name="Chandler M."/>
            <person name="Cleiss J."/>
            <person name="Duran R."/>
            <person name="Elbaz-Poulichet F."/>
            <person name="Fonknechten N."/>
            <person name="Lauga B."/>
            <person name="Mornico D."/>
            <person name="Ortet P."/>
            <person name="Schaeffer C."/>
            <person name="Siguier P."/>
            <person name="Alexander Thil Smith A."/>
            <person name="Van Dorsselaer A."/>
            <person name="Weissenbach J."/>
            <person name="Medigue C."/>
            <person name="Le Paslier D."/>
        </authorList>
    </citation>
    <scope>NUCLEOTIDE SEQUENCE</scope>
</reference>
<evidence type="ECO:0000313" key="1">
    <source>
        <dbReference type="EMBL" id="CBI09943.1"/>
    </source>
</evidence>
<comment type="caution">
    <text evidence="1">The sequence shown here is derived from an EMBL/GenBank/DDBJ whole genome shotgun (WGS) entry which is preliminary data.</text>
</comment>
<protein>
    <submittedName>
        <fullName evidence="1">Uncharacterized protein</fullName>
    </submittedName>
</protein>
<gene>
    <name evidence="1" type="ORF">CARN7_0693</name>
</gene>
<dbReference type="AlphaFoldDB" id="E6QRS1"/>
<proteinExistence type="predicted"/>
<sequence>MQGVRTLIFGKRLPIFEPHP</sequence>
<accession>E6QRS1</accession>
<name>E6QRS1_9ZZZZ</name>
<dbReference type="EMBL" id="CABR01000057">
    <property type="protein sequence ID" value="CBI09943.1"/>
    <property type="molecule type" value="Genomic_DNA"/>
</dbReference>